<evidence type="ECO:0000313" key="2">
    <source>
        <dbReference type="EMBL" id="KAF4621360.1"/>
    </source>
</evidence>
<keyword evidence="3" id="KW-1185">Reference proteome</keyword>
<protein>
    <recommendedName>
        <fullName evidence="4">Sld7 C-terminal domain-containing protein</fullName>
    </recommendedName>
</protein>
<sequence length="401" mass="43843">MSQTLVESAVDALTESRQVKTLTPTRPSATKESTNTPTNGTPGSYAPSSYRLLYRGAISLPDSLLCLDGLTFAARLHSPTKQSTFHLLQNPLALALESMRGRPTLRFMGTVALKDIYMDESGGVEMDIHPSAILSQIYFENLFCLQPFSTVASTSSSAQRSEIGVRLALGDSNGPETTRIVVYAQISSENTKNIRLCVGRITPRPPPAAPQQRVPRPDDPIPRKPPAFFIRDGRELKRVASTGMGPVKKQKLNSGGVAADLGSGVRLSADVFKVPELPKKSMKAKGKEKERDVFGEISEVTNERVRTVEEEAALEKTNKNAVKRATIDYLAKTKDPTARFIDKQHPEFKDLYGFIYRGVVFALRAKMKTCTVESGLISRLIDKHALMYLGGNGGSADRKGT</sequence>
<name>A0A8H4VV13_9AGAR</name>
<dbReference type="AlphaFoldDB" id="A0A8H4VV13"/>
<comment type="caution">
    <text evidence="2">The sequence shown here is derived from an EMBL/GenBank/DDBJ whole genome shotgun (WGS) entry which is preliminary data.</text>
</comment>
<evidence type="ECO:0000256" key="1">
    <source>
        <dbReference type="SAM" id="MobiDB-lite"/>
    </source>
</evidence>
<dbReference type="Proteomes" id="UP000521872">
    <property type="component" value="Unassembled WGS sequence"/>
</dbReference>
<feature type="region of interest" description="Disordered" evidence="1">
    <location>
        <begin position="16"/>
        <end position="44"/>
    </location>
</feature>
<feature type="region of interest" description="Disordered" evidence="1">
    <location>
        <begin position="202"/>
        <end position="223"/>
    </location>
</feature>
<reference evidence="2 3" key="1">
    <citation type="submission" date="2019-12" db="EMBL/GenBank/DDBJ databases">
        <authorList>
            <person name="Floudas D."/>
            <person name="Bentzer J."/>
            <person name="Ahren D."/>
            <person name="Johansson T."/>
            <person name="Persson P."/>
            <person name="Tunlid A."/>
        </authorList>
    </citation>
    <scope>NUCLEOTIDE SEQUENCE [LARGE SCALE GENOMIC DNA]</scope>
    <source>
        <strain evidence="2 3">CBS 102.39</strain>
    </source>
</reference>
<evidence type="ECO:0008006" key="4">
    <source>
        <dbReference type="Google" id="ProtNLM"/>
    </source>
</evidence>
<organism evidence="2 3">
    <name type="scientific">Agrocybe pediades</name>
    <dbReference type="NCBI Taxonomy" id="84607"/>
    <lineage>
        <taxon>Eukaryota</taxon>
        <taxon>Fungi</taxon>
        <taxon>Dikarya</taxon>
        <taxon>Basidiomycota</taxon>
        <taxon>Agaricomycotina</taxon>
        <taxon>Agaricomycetes</taxon>
        <taxon>Agaricomycetidae</taxon>
        <taxon>Agaricales</taxon>
        <taxon>Agaricineae</taxon>
        <taxon>Strophariaceae</taxon>
        <taxon>Agrocybe</taxon>
    </lineage>
</organism>
<evidence type="ECO:0000313" key="3">
    <source>
        <dbReference type="Proteomes" id="UP000521872"/>
    </source>
</evidence>
<gene>
    <name evidence="2" type="ORF">D9613_001008</name>
</gene>
<accession>A0A8H4VV13</accession>
<feature type="compositionally biased region" description="Polar residues" evidence="1">
    <location>
        <begin position="16"/>
        <end position="42"/>
    </location>
</feature>
<dbReference type="EMBL" id="JAACJL010000015">
    <property type="protein sequence ID" value="KAF4621360.1"/>
    <property type="molecule type" value="Genomic_DNA"/>
</dbReference>
<proteinExistence type="predicted"/>